<protein>
    <submittedName>
        <fullName evidence="1">Uncharacterized protein</fullName>
    </submittedName>
</protein>
<evidence type="ECO:0000313" key="1">
    <source>
        <dbReference type="EMBL" id="CAI8585415.1"/>
    </source>
</evidence>
<accession>A0AAV0YHC6</accession>
<evidence type="ECO:0000313" key="2">
    <source>
        <dbReference type="Proteomes" id="UP001157006"/>
    </source>
</evidence>
<dbReference type="AlphaFoldDB" id="A0AAV0YHC6"/>
<dbReference type="Proteomes" id="UP001157006">
    <property type="component" value="Chromosome 1L"/>
</dbReference>
<keyword evidence="2" id="KW-1185">Reference proteome</keyword>
<sequence>MCRLVKYARGINTKHSHLEGYYNLYQFPQKFRVAYLWISFEGYPKVQGVDTVMVIVDRLTKYAHFLPVSIHIQQKALLTYSLKRWLGYMDFPAPLCLIETRFS</sequence>
<gene>
    <name evidence="1" type="ORF">VFH_I204920</name>
</gene>
<name>A0AAV0YHC6_VICFA</name>
<dbReference type="EMBL" id="OX451736">
    <property type="protein sequence ID" value="CAI8585415.1"/>
    <property type="molecule type" value="Genomic_DNA"/>
</dbReference>
<organism evidence="1 2">
    <name type="scientific">Vicia faba</name>
    <name type="common">Broad bean</name>
    <name type="synonym">Faba vulgaris</name>
    <dbReference type="NCBI Taxonomy" id="3906"/>
    <lineage>
        <taxon>Eukaryota</taxon>
        <taxon>Viridiplantae</taxon>
        <taxon>Streptophyta</taxon>
        <taxon>Embryophyta</taxon>
        <taxon>Tracheophyta</taxon>
        <taxon>Spermatophyta</taxon>
        <taxon>Magnoliopsida</taxon>
        <taxon>eudicotyledons</taxon>
        <taxon>Gunneridae</taxon>
        <taxon>Pentapetalae</taxon>
        <taxon>rosids</taxon>
        <taxon>fabids</taxon>
        <taxon>Fabales</taxon>
        <taxon>Fabaceae</taxon>
        <taxon>Papilionoideae</taxon>
        <taxon>50 kb inversion clade</taxon>
        <taxon>NPAAA clade</taxon>
        <taxon>Hologalegina</taxon>
        <taxon>IRL clade</taxon>
        <taxon>Fabeae</taxon>
        <taxon>Vicia</taxon>
    </lineage>
</organism>
<reference evidence="1 2" key="1">
    <citation type="submission" date="2023-01" db="EMBL/GenBank/DDBJ databases">
        <authorList>
            <person name="Kreplak J."/>
        </authorList>
    </citation>
    <scope>NUCLEOTIDE SEQUENCE [LARGE SCALE GENOMIC DNA]</scope>
</reference>
<proteinExistence type="predicted"/>